<organism evidence="1 2">
    <name type="scientific">Ancylostoma ceylanicum</name>
    <dbReference type="NCBI Taxonomy" id="53326"/>
    <lineage>
        <taxon>Eukaryota</taxon>
        <taxon>Metazoa</taxon>
        <taxon>Ecdysozoa</taxon>
        <taxon>Nematoda</taxon>
        <taxon>Chromadorea</taxon>
        <taxon>Rhabditida</taxon>
        <taxon>Rhabditina</taxon>
        <taxon>Rhabditomorpha</taxon>
        <taxon>Strongyloidea</taxon>
        <taxon>Ancylostomatidae</taxon>
        <taxon>Ancylostomatinae</taxon>
        <taxon>Ancylostoma</taxon>
    </lineage>
</organism>
<dbReference type="AlphaFoldDB" id="A0A016WHV2"/>
<sequence>MARKSVGKQFYGCLAIQKARDSVGKTDYGCLAILMARFVWRHILRVNMFISFLVGDSIITGVDSDGAVGKAVGSQYQNRGTIPGVIKIFARSSLFGDTKVKVCMAIHFTGLLVWRYILRDFLFGNTFDGVRLPG</sequence>
<reference evidence="2" key="1">
    <citation type="journal article" date="2015" name="Nat. Genet.">
        <title>The genome and transcriptome of the zoonotic hookworm Ancylostoma ceylanicum identify infection-specific gene families.</title>
        <authorList>
            <person name="Schwarz E.M."/>
            <person name="Hu Y."/>
            <person name="Antoshechkin I."/>
            <person name="Miller M.M."/>
            <person name="Sternberg P.W."/>
            <person name="Aroian R.V."/>
        </authorList>
    </citation>
    <scope>NUCLEOTIDE SEQUENCE</scope>
    <source>
        <strain evidence="2">HY135</strain>
    </source>
</reference>
<evidence type="ECO:0000313" key="1">
    <source>
        <dbReference type="EMBL" id="EYC39225.1"/>
    </source>
</evidence>
<dbReference type="EMBL" id="JARK01000268">
    <property type="protein sequence ID" value="EYC39225.1"/>
    <property type="molecule type" value="Genomic_DNA"/>
</dbReference>
<protein>
    <submittedName>
        <fullName evidence="1">Uncharacterized protein</fullName>
    </submittedName>
</protein>
<gene>
    <name evidence="1" type="primary">Acey_s0668.g1350</name>
    <name evidence="1" type="ORF">Y032_0668g1350</name>
</gene>
<proteinExistence type="predicted"/>
<accession>A0A016WHV2</accession>
<dbReference type="Proteomes" id="UP000024635">
    <property type="component" value="Unassembled WGS sequence"/>
</dbReference>
<evidence type="ECO:0000313" key="2">
    <source>
        <dbReference type="Proteomes" id="UP000024635"/>
    </source>
</evidence>
<comment type="caution">
    <text evidence="1">The sequence shown here is derived from an EMBL/GenBank/DDBJ whole genome shotgun (WGS) entry which is preliminary data.</text>
</comment>
<keyword evidence="2" id="KW-1185">Reference proteome</keyword>
<name>A0A016WHV2_9BILA</name>